<protein>
    <submittedName>
        <fullName evidence="2">Uncharacterized protein</fullName>
    </submittedName>
</protein>
<evidence type="ECO:0000313" key="3">
    <source>
        <dbReference type="Proteomes" id="UP001054902"/>
    </source>
</evidence>
<evidence type="ECO:0000256" key="1">
    <source>
        <dbReference type="SAM" id="SignalP"/>
    </source>
</evidence>
<keyword evidence="3" id="KW-1185">Reference proteome</keyword>
<evidence type="ECO:0000313" key="2">
    <source>
        <dbReference type="EMBL" id="GFH52278.1"/>
    </source>
</evidence>
<feature type="chain" id="PRO_5042239825" evidence="1">
    <location>
        <begin position="24"/>
        <end position="367"/>
    </location>
</feature>
<organism evidence="2 3">
    <name type="scientific">Chaetoceros tenuissimus</name>
    <dbReference type="NCBI Taxonomy" id="426638"/>
    <lineage>
        <taxon>Eukaryota</taxon>
        <taxon>Sar</taxon>
        <taxon>Stramenopiles</taxon>
        <taxon>Ochrophyta</taxon>
        <taxon>Bacillariophyta</taxon>
        <taxon>Coscinodiscophyceae</taxon>
        <taxon>Chaetocerotophycidae</taxon>
        <taxon>Chaetocerotales</taxon>
        <taxon>Chaetocerotaceae</taxon>
        <taxon>Chaetoceros</taxon>
    </lineage>
</organism>
<keyword evidence="1" id="KW-0732">Signal</keyword>
<sequence>MRKILDLITKAIILSPLVSFCYGDNNVVFEMRSQCHEPLASDCTDTQTCCINATDYYVNFFKKIQGVNESVILPYITDGLFPSLLDFTKVNNVTLFDQEDQDNLSKSCLENEKLPLPYELPDLVEISYAYLFHVCEKGFEFAESLVPITGVSETTIDVASIKTKDEVSRDMLPSISSYVEGKLPEMLGLNEAEYEIIVELNESGKCENIVTKRLVPLDETNKINSSYEKFNCTIGISYTITIIQTLDYLYTTNSYSYINKKVTFHEKALNSINNLLGNKTEIGEILWNCCGIIILVNQERDVPTSVIFISASAGLLVIGAFLARQSNKPVAAESSRRIEIIFPVPSLPEVQENIQKEEEILLPTGNA</sequence>
<dbReference type="EMBL" id="BLLK01000045">
    <property type="protein sequence ID" value="GFH52278.1"/>
    <property type="molecule type" value="Genomic_DNA"/>
</dbReference>
<name>A0AAD3H6Y7_9STRA</name>
<comment type="caution">
    <text evidence="2">The sequence shown here is derived from an EMBL/GenBank/DDBJ whole genome shotgun (WGS) entry which is preliminary data.</text>
</comment>
<reference evidence="2 3" key="1">
    <citation type="journal article" date="2021" name="Sci. Rep.">
        <title>The genome of the diatom Chaetoceros tenuissimus carries an ancient integrated fragment of an extant virus.</title>
        <authorList>
            <person name="Hongo Y."/>
            <person name="Kimura K."/>
            <person name="Takaki Y."/>
            <person name="Yoshida Y."/>
            <person name="Baba S."/>
            <person name="Kobayashi G."/>
            <person name="Nagasaki K."/>
            <person name="Hano T."/>
            <person name="Tomaru Y."/>
        </authorList>
    </citation>
    <scope>NUCLEOTIDE SEQUENCE [LARGE SCALE GENOMIC DNA]</scope>
    <source>
        <strain evidence="2 3">NIES-3715</strain>
    </source>
</reference>
<accession>A0AAD3H6Y7</accession>
<gene>
    <name evidence="2" type="ORF">CTEN210_08754</name>
</gene>
<dbReference type="AlphaFoldDB" id="A0AAD3H6Y7"/>
<proteinExistence type="predicted"/>
<dbReference type="Proteomes" id="UP001054902">
    <property type="component" value="Unassembled WGS sequence"/>
</dbReference>
<feature type="signal peptide" evidence="1">
    <location>
        <begin position="1"/>
        <end position="23"/>
    </location>
</feature>